<dbReference type="Proteomes" id="UP000536509">
    <property type="component" value="Unassembled WGS sequence"/>
</dbReference>
<dbReference type="AlphaFoldDB" id="A0A7Y3VXM4"/>
<keyword evidence="1" id="KW-0732">Signal</keyword>
<keyword evidence="3" id="KW-1185">Reference proteome</keyword>
<evidence type="ECO:0008006" key="4">
    <source>
        <dbReference type="Google" id="ProtNLM"/>
    </source>
</evidence>
<evidence type="ECO:0000256" key="1">
    <source>
        <dbReference type="SAM" id="SignalP"/>
    </source>
</evidence>
<gene>
    <name evidence="2" type="ORF">HKT18_01040</name>
</gene>
<reference evidence="2 3" key="1">
    <citation type="submission" date="2020-05" db="EMBL/GenBank/DDBJ databases">
        <title>Draft genome of Flavobacterium sp. IMCC34852.</title>
        <authorList>
            <person name="Song J."/>
            <person name="Cho J.-C."/>
        </authorList>
    </citation>
    <scope>NUCLEOTIDE SEQUENCE [LARGE SCALE GENOMIC DNA]</scope>
    <source>
        <strain evidence="2 3">IMCC34852</strain>
    </source>
</reference>
<feature type="signal peptide" evidence="1">
    <location>
        <begin position="1"/>
        <end position="36"/>
    </location>
</feature>
<feature type="chain" id="PRO_5031318891" description="Outer membrane protein beta-barrel domain-containing protein" evidence="1">
    <location>
        <begin position="37"/>
        <end position="203"/>
    </location>
</feature>
<evidence type="ECO:0000313" key="2">
    <source>
        <dbReference type="EMBL" id="NNT70789.1"/>
    </source>
</evidence>
<proteinExistence type="predicted"/>
<protein>
    <recommendedName>
        <fullName evidence="4">Outer membrane protein beta-barrel domain-containing protein</fullName>
    </recommendedName>
</protein>
<dbReference type="RefSeq" id="WP_171221000.1">
    <property type="nucleotide sequence ID" value="NZ_CP121446.1"/>
</dbReference>
<comment type="caution">
    <text evidence="2">The sequence shown here is derived from an EMBL/GenBank/DDBJ whole genome shotgun (WGS) entry which is preliminary data.</text>
</comment>
<organism evidence="2 3">
    <name type="scientific">Flavobacterium rivulicola</name>
    <dbReference type="NCBI Taxonomy" id="2732161"/>
    <lineage>
        <taxon>Bacteria</taxon>
        <taxon>Pseudomonadati</taxon>
        <taxon>Bacteroidota</taxon>
        <taxon>Flavobacteriia</taxon>
        <taxon>Flavobacteriales</taxon>
        <taxon>Flavobacteriaceae</taxon>
        <taxon>Flavobacterium</taxon>
    </lineage>
</organism>
<accession>A0A7Y3VXM4</accession>
<evidence type="ECO:0000313" key="3">
    <source>
        <dbReference type="Proteomes" id="UP000536509"/>
    </source>
</evidence>
<sequence length="203" mass="22867">MRLLTQLPRKLSNKVFTKPKAKLLLILLLISSIGFSQENRDTLTVAKKKRYTYTKFEFAVPIRVNQYAGEIDEYGEDEPWFLPDGVIGRFGMGIQINKFIWVGGNIGVDWKAKECLVVAPLFGTIKINSKVSKDFRMYVEPGFGRAMAIGRNDLSGYFKKISLGFEDANGGLGIYLEVCQYGFSKNSEKRIGSFCIGLAYTMN</sequence>
<dbReference type="EMBL" id="JABEVX010000001">
    <property type="protein sequence ID" value="NNT70789.1"/>
    <property type="molecule type" value="Genomic_DNA"/>
</dbReference>
<name>A0A7Y3VXM4_9FLAO</name>